<accession>A0ACB7YF34</accession>
<reference evidence="1 2" key="1">
    <citation type="journal article" date="2021" name="Hortic Res">
        <title>High-quality reference genome and annotation aids understanding of berry development for evergreen blueberry (Vaccinium darrowii).</title>
        <authorList>
            <person name="Yu J."/>
            <person name="Hulse-Kemp A.M."/>
            <person name="Babiker E."/>
            <person name="Staton M."/>
        </authorList>
    </citation>
    <scope>NUCLEOTIDE SEQUENCE [LARGE SCALE GENOMIC DNA]</scope>
    <source>
        <strain evidence="2">cv. NJ 8807/NJ 8810</strain>
        <tissue evidence="1">Young leaf</tissue>
    </source>
</reference>
<dbReference type="EMBL" id="CM037158">
    <property type="protein sequence ID" value="KAH7852141.1"/>
    <property type="molecule type" value="Genomic_DNA"/>
</dbReference>
<organism evidence="1 2">
    <name type="scientific">Vaccinium darrowii</name>
    <dbReference type="NCBI Taxonomy" id="229202"/>
    <lineage>
        <taxon>Eukaryota</taxon>
        <taxon>Viridiplantae</taxon>
        <taxon>Streptophyta</taxon>
        <taxon>Embryophyta</taxon>
        <taxon>Tracheophyta</taxon>
        <taxon>Spermatophyta</taxon>
        <taxon>Magnoliopsida</taxon>
        <taxon>eudicotyledons</taxon>
        <taxon>Gunneridae</taxon>
        <taxon>Pentapetalae</taxon>
        <taxon>asterids</taxon>
        <taxon>Ericales</taxon>
        <taxon>Ericaceae</taxon>
        <taxon>Vaccinioideae</taxon>
        <taxon>Vaccinieae</taxon>
        <taxon>Vaccinium</taxon>
    </lineage>
</organism>
<proteinExistence type="predicted"/>
<name>A0ACB7YF34_9ERIC</name>
<keyword evidence="2" id="KW-1185">Reference proteome</keyword>
<evidence type="ECO:0000313" key="1">
    <source>
        <dbReference type="EMBL" id="KAH7852141.1"/>
    </source>
</evidence>
<gene>
    <name evidence="1" type="ORF">Vadar_021051</name>
</gene>
<dbReference type="Proteomes" id="UP000828048">
    <property type="component" value="Chromosome 8"/>
</dbReference>
<sequence length="201" mass="22903">MEKILARLTNKKVKAPTTIADPTLIEADLSSWEIINRSSSSSDDDDEIETYSFNGEEEDDEQEDVFVLDSLPPDVVRIDAGDVKVVSIDKATVIDDYDIGDYSYDVYDGDYNCDVMEEEDNYDEEDDDDDDDDDYDDELVPRSLSDRFGKQRLMKLGKRACNPKMSNPKKLPCYFYNRPGGVPAANKVVAWKRKIVRNKQA</sequence>
<protein>
    <submittedName>
        <fullName evidence="1">Uncharacterized protein</fullName>
    </submittedName>
</protein>
<comment type="caution">
    <text evidence="1">The sequence shown here is derived from an EMBL/GenBank/DDBJ whole genome shotgun (WGS) entry which is preliminary data.</text>
</comment>
<evidence type="ECO:0000313" key="2">
    <source>
        <dbReference type="Proteomes" id="UP000828048"/>
    </source>
</evidence>